<dbReference type="KEGG" id="vpe:Varpa_0945"/>
<protein>
    <recommendedName>
        <fullName evidence="3">Flagellar protein FliT</fullName>
    </recommendedName>
</protein>
<dbReference type="EMBL" id="CP002417">
    <property type="protein sequence ID" value="ADU35163.1"/>
    <property type="molecule type" value="Genomic_DNA"/>
</dbReference>
<reference evidence="2" key="1">
    <citation type="submission" date="2010-12" db="EMBL/GenBank/DDBJ databases">
        <title>Complete sequence of Variovorax paradoxus EPS.</title>
        <authorList>
            <consortium name="US DOE Joint Genome Institute"/>
            <person name="Lucas S."/>
            <person name="Copeland A."/>
            <person name="Lapidus A."/>
            <person name="Cheng J.-F."/>
            <person name="Goodwin L."/>
            <person name="Pitluck S."/>
            <person name="Teshima H."/>
            <person name="Detter J.C."/>
            <person name="Han C."/>
            <person name="Tapia R."/>
            <person name="Land M."/>
            <person name="Hauser L."/>
            <person name="Kyrpides N."/>
            <person name="Ivanova N."/>
            <person name="Ovchinnikova G."/>
            <person name="Orwin P."/>
            <person name="Han J.-I.G."/>
            <person name="Woyke T."/>
        </authorList>
    </citation>
    <scope>NUCLEOTIDE SEQUENCE [LARGE SCALE GENOMIC DNA]</scope>
    <source>
        <strain evidence="2">EPS</strain>
    </source>
</reference>
<reference evidence="1 2" key="2">
    <citation type="journal article" date="2013" name="Genome Announc.">
        <title>Genome of the Root-Associated Plant Growth-Promoting Bacterium Variovorax paradoxus Strain EPS.</title>
        <authorList>
            <person name="Han J.I."/>
            <person name="Spain J.C."/>
            <person name="Leadbetter J.R."/>
            <person name="Ovchinnikova G."/>
            <person name="Goodwin L.A."/>
            <person name="Han C.S."/>
            <person name="Woyke T."/>
            <person name="Davenport K.W."/>
            <person name="Orwin P.M."/>
        </authorList>
    </citation>
    <scope>NUCLEOTIDE SEQUENCE [LARGE SCALE GENOMIC DNA]</scope>
    <source>
        <strain evidence="1 2">EPS</strain>
    </source>
</reference>
<evidence type="ECO:0000313" key="1">
    <source>
        <dbReference type="EMBL" id="ADU35163.1"/>
    </source>
</evidence>
<name>E6VAQ3_VARPE</name>
<dbReference type="HOGENOM" id="CLU_2132444_0_0_4"/>
<dbReference type="AlphaFoldDB" id="E6VAQ3"/>
<organism evidence="1 2">
    <name type="scientific">Variovorax paradoxus (strain EPS)</name>
    <dbReference type="NCBI Taxonomy" id="595537"/>
    <lineage>
        <taxon>Bacteria</taxon>
        <taxon>Pseudomonadati</taxon>
        <taxon>Pseudomonadota</taxon>
        <taxon>Betaproteobacteria</taxon>
        <taxon>Burkholderiales</taxon>
        <taxon>Comamonadaceae</taxon>
        <taxon>Variovorax</taxon>
    </lineage>
</organism>
<dbReference type="RefSeq" id="WP_013539408.1">
    <property type="nucleotide sequence ID" value="NC_014931.1"/>
</dbReference>
<gene>
    <name evidence="1" type="ordered locus">Varpa_0945</name>
</gene>
<evidence type="ECO:0008006" key="3">
    <source>
        <dbReference type="Google" id="ProtNLM"/>
    </source>
</evidence>
<accession>E6VAQ3</accession>
<dbReference type="Proteomes" id="UP000008917">
    <property type="component" value="Chromosome"/>
</dbReference>
<dbReference type="OrthoDB" id="8855649at2"/>
<evidence type="ECO:0000313" key="2">
    <source>
        <dbReference type="Proteomes" id="UP000008917"/>
    </source>
</evidence>
<proteinExistence type="predicted"/>
<sequence>MAESARACTQSRNPPVSFDPAFPDIDTLAIQTCDDAENLNEILRAYTAFEKLIETGAPNDSEVLAPTRSELSALLGLLNEALVARIDAVNAVAGDMRRALQSGSIGGLLPSAT</sequence>